<keyword evidence="5 7" id="KW-0949">S-adenosyl-L-methionine</keyword>
<evidence type="ECO:0000256" key="2">
    <source>
        <dbReference type="ARBA" id="ARBA00003015"/>
    </source>
</evidence>
<dbReference type="HAMAP" id="MF_01057">
    <property type="entry name" value="tRNA_methyltr_TrmB"/>
    <property type="match status" value="1"/>
</dbReference>
<comment type="pathway">
    <text evidence="7">tRNA modification; N(7)-methylguanine-tRNA biosynthesis.</text>
</comment>
<keyword evidence="4 7" id="KW-0808">Transferase</keyword>
<evidence type="ECO:0000256" key="3">
    <source>
        <dbReference type="ARBA" id="ARBA00022603"/>
    </source>
</evidence>
<protein>
    <recommendedName>
        <fullName evidence="7">tRNA (guanine-N(7)-)-methyltransferase</fullName>
        <ecNumber evidence="7">2.1.1.33</ecNumber>
    </recommendedName>
    <alternativeName>
        <fullName evidence="7">tRNA (guanine(46)-N(7))-methyltransferase</fullName>
    </alternativeName>
    <alternativeName>
        <fullName evidence="7">tRNA(m7G46)-methyltransferase</fullName>
    </alternativeName>
</protein>
<accession>A0A060R9J1</accession>
<keyword evidence="3 7" id="KW-0489">Methyltransferase</keyword>
<dbReference type="InterPro" id="IPR003358">
    <property type="entry name" value="tRNA_(Gua-N-7)_MeTrfase_Trmb"/>
</dbReference>
<organism evidence="8 9">
    <name type="scientific">Mucinivorans hirudinis</name>
    <dbReference type="NCBI Taxonomy" id="1433126"/>
    <lineage>
        <taxon>Bacteria</taxon>
        <taxon>Pseudomonadati</taxon>
        <taxon>Bacteroidota</taxon>
        <taxon>Bacteroidia</taxon>
        <taxon>Bacteroidales</taxon>
        <taxon>Rikenellaceae</taxon>
        <taxon>Mucinivorans</taxon>
    </lineage>
</organism>
<evidence type="ECO:0000256" key="4">
    <source>
        <dbReference type="ARBA" id="ARBA00022679"/>
    </source>
</evidence>
<dbReference type="PANTHER" id="PTHR23417:SF14">
    <property type="entry name" value="PENTACOTRIPEPTIDE-REPEAT REGION OF PRORP DOMAIN-CONTAINING PROTEIN"/>
    <property type="match status" value="1"/>
</dbReference>
<dbReference type="GO" id="GO:0043527">
    <property type="term" value="C:tRNA methyltransferase complex"/>
    <property type="evidence" value="ECO:0007669"/>
    <property type="project" value="TreeGrafter"/>
</dbReference>
<dbReference type="Gene3D" id="3.40.50.150">
    <property type="entry name" value="Vaccinia Virus protein VP39"/>
    <property type="match status" value="1"/>
</dbReference>
<dbReference type="eggNOG" id="COG0220">
    <property type="taxonomic scope" value="Bacteria"/>
</dbReference>
<evidence type="ECO:0000256" key="6">
    <source>
        <dbReference type="ARBA" id="ARBA00022694"/>
    </source>
</evidence>
<dbReference type="OrthoDB" id="9802090at2"/>
<dbReference type="UniPathway" id="UPA00989"/>
<dbReference type="AlphaFoldDB" id="A0A060R9J1"/>
<feature type="binding site" evidence="7">
    <location>
        <position position="161"/>
    </location>
    <ligand>
        <name>substrate</name>
    </ligand>
</feature>
<comment type="catalytic activity">
    <reaction evidence="1 7">
        <text>guanosine(46) in tRNA + S-adenosyl-L-methionine = N(7)-methylguanosine(46) in tRNA + S-adenosyl-L-homocysteine</text>
        <dbReference type="Rhea" id="RHEA:42708"/>
        <dbReference type="Rhea" id="RHEA-COMP:10188"/>
        <dbReference type="Rhea" id="RHEA-COMP:10189"/>
        <dbReference type="ChEBI" id="CHEBI:57856"/>
        <dbReference type="ChEBI" id="CHEBI:59789"/>
        <dbReference type="ChEBI" id="CHEBI:74269"/>
        <dbReference type="ChEBI" id="CHEBI:74480"/>
        <dbReference type="EC" id="2.1.1.33"/>
    </reaction>
</comment>
<dbReference type="Pfam" id="PF02390">
    <property type="entry name" value="Methyltransf_4"/>
    <property type="match status" value="1"/>
</dbReference>
<reference evidence="8 9" key="1">
    <citation type="journal article" date="2015" name="Genome Announc.">
        <title>Complete Genome Sequence of the Novel Leech Symbiont Mucinivorans hirudinis M3T.</title>
        <authorList>
            <person name="Nelson M.C."/>
            <person name="Bomar L."/>
            <person name="Graf J."/>
        </authorList>
    </citation>
    <scope>NUCLEOTIDE SEQUENCE [LARGE SCALE GENOMIC DNA]</scope>
    <source>
        <strain evidence="9">M3</strain>
    </source>
</reference>
<dbReference type="EMBL" id="HG934468">
    <property type="protein sequence ID" value="CDN32291.1"/>
    <property type="molecule type" value="Genomic_DNA"/>
</dbReference>
<dbReference type="HOGENOM" id="CLU_050910_2_2_10"/>
<dbReference type="PROSITE" id="PS51625">
    <property type="entry name" value="SAM_MT_TRMB"/>
    <property type="match status" value="1"/>
</dbReference>
<evidence type="ECO:0000313" key="8">
    <source>
        <dbReference type="EMBL" id="CDN32291.1"/>
    </source>
</evidence>
<dbReference type="NCBIfam" id="NF001080">
    <property type="entry name" value="PRK00121.2-2"/>
    <property type="match status" value="1"/>
</dbReference>
<dbReference type="Proteomes" id="UP000027616">
    <property type="component" value="Chromosome I"/>
</dbReference>
<dbReference type="KEGG" id="rbc:BN938_2219"/>
<dbReference type="GO" id="GO:0008176">
    <property type="term" value="F:tRNA (guanine(46)-N7)-methyltransferase activity"/>
    <property type="evidence" value="ECO:0007669"/>
    <property type="project" value="UniProtKB-UniRule"/>
</dbReference>
<dbReference type="STRING" id="1433126.BN938_2219"/>
<evidence type="ECO:0000256" key="7">
    <source>
        <dbReference type="HAMAP-Rule" id="MF_01057"/>
    </source>
</evidence>
<comment type="caution">
    <text evidence="7">Lacks conserved residue(s) required for the propagation of feature annotation.</text>
</comment>
<comment type="function">
    <text evidence="2 7">Catalyzes the formation of N(7)-methylguanine at position 46 (m7G46) in tRNA.</text>
</comment>
<dbReference type="EC" id="2.1.1.33" evidence="7"/>
<dbReference type="CDD" id="cd02440">
    <property type="entry name" value="AdoMet_MTases"/>
    <property type="match status" value="1"/>
</dbReference>
<feature type="binding site" evidence="7">
    <location>
        <position position="125"/>
    </location>
    <ligand>
        <name>S-adenosyl-L-methionine</name>
        <dbReference type="ChEBI" id="CHEBI:59789"/>
    </ligand>
</feature>
<evidence type="ECO:0000313" key="9">
    <source>
        <dbReference type="Proteomes" id="UP000027616"/>
    </source>
</evidence>
<gene>
    <name evidence="7" type="primary">trmB</name>
    <name evidence="8" type="ORF">BN938_2219</name>
</gene>
<comment type="similarity">
    <text evidence="7">Belongs to the class I-like SAM-binding methyltransferase superfamily. TrmB family.</text>
</comment>
<keyword evidence="6 7" id="KW-0819">tRNA processing</keyword>
<dbReference type="SUPFAM" id="SSF53335">
    <property type="entry name" value="S-adenosyl-L-methionine-dependent methyltransferases"/>
    <property type="match status" value="1"/>
</dbReference>
<dbReference type="InterPro" id="IPR055361">
    <property type="entry name" value="tRNA_methyltr_TrmB_bact"/>
</dbReference>
<sequence>MGKNKHKRFSENLTFGCMVQPLFEDIFHKDHPLKGRWCADHFRNDNPIVLEIGCGRGEYTVELARRHPDKNFIGIDIKGARMWRGARTITDEGLTNAAFLRTRIEFIESFFGEGEVSEIWITFPDPQLKKQRASKRLTAPPFLAKYADFLRGDGVIHLKTDSQHLHEYTKALLAENEIAAEVSNNDIYGSGFADEKLSIKTTYEARFLSQGLSITYLKWSLGGKRNFHAPLFIPDQEEGTLDDDRQLAATE</sequence>
<dbReference type="PANTHER" id="PTHR23417">
    <property type="entry name" value="3-DEOXY-D-MANNO-OCTULOSONIC-ACID TRANSFERASE/TRNA GUANINE-N 7 - -METHYLTRANSFERASE"/>
    <property type="match status" value="1"/>
</dbReference>
<evidence type="ECO:0000256" key="5">
    <source>
        <dbReference type="ARBA" id="ARBA00022691"/>
    </source>
</evidence>
<evidence type="ECO:0000256" key="1">
    <source>
        <dbReference type="ARBA" id="ARBA00000142"/>
    </source>
</evidence>
<dbReference type="PATRIC" id="fig|1433126.3.peg.2191"/>
<name>A0A060R9J1_9BACT</name>
<keyword evidence="9" id="KW-1185">Reference proteome</keyword>
<dbReference type="NCBIfam" id="TIGR00091">
    <property type="entry name" value="tRNA (guanosine(46)-N7)-methyltransferase TrmB"/>
    <property type="match status" value="1"/>
</dbReference>
<feature type="binding site" evidence="7">
    <location>
        <begin position="201"/>
        <end position="204"/>
    </location>
    <ligand>
        <name>substrate</name>
    </ligand>
</feature>
<feature type="binding site" evidence="7">
    <location>
        <position position="129"/>
    </location>
    <ligand>
        <name>substrate</name>
    </ligand>
</feature>
<feature type="binding site" evidence="7">
    <location>
        <position position="76"/>
    </location>
    <ligand>
        <name>S-adenosyl-L-methionine</name>
        <dbReference type="ChEBI" id="CHEBI:59789"/>
    </ligand>
</feature>
<dbReference type="InterPro" id="IPR029063">
    <property type="entry name" value="SAM-dependent_MTases_sf"/>
</dbReference>
<proteinExistence type="inferred from homology"/>
<feature type="binding site" evidence="7">
    <location>
        <position position="51"/>
    </location>
    <ligand>
        <name>S-adenosyl-L-methionine</name>
        <dbReference type="ChEBI" id="CHEBI:59789"/>
    </ligand>
</feature>